<reference evidence="1 2" key="1">
    <citation type="journal article" date="2021" name="ISME J.">
        <title>Genomic evolution of the class Acidithiobacillia: deep-branching Proteobacteria living in extreme acidic conditions.</title>
        <authorList>
            <person name="Moya-Beltran A."/>
            <person name="Beard S."/>
            <person name="Rojas-Villalobos C."/>
            <person name="Issotta F."/>
            <person name="Gallardo Y."/>
            <person name="Ulloa R."/>
            <person name="Giaveno A."/>
            <person name="Degli Esposti M."/>
            <person name="Johnson D.B."/>
            <person name="Quatrini R."/>
        </authorList>
    </citation>
    <scope>NUCLEOTIDE SEQUENCE [LARGE SCALE GENOMIC DNA]</scope>
    <source>
        <strain evidence="1 2">GG1-14</strain>
    </source>
</reference>
<accession>A0ACD5HBV9</accession>
<organism evidence="1 2">
    <name type="scientific">Acidithiobacillus montserratensis</name>
    <dbReference type="NCBI Taxonomy" id="2729135"/>
    <lineage>
        <taxon>Bacteria</taxon>
        <taxon>Pseudomonadati</taxon>
        <taxon>Pseudomonadota</taxon>
        <taxon>Acidithiobacillia</taxon>
        <taxon>Acidithiobacillales</taxon>
        <taxon>Acidithiobacillaceae</taxon>
        <taxon>Acidithiobacillus</taxon>
    </lineage>
</organism>
<dbReference type="EMBL" id="CP127526">
    <property type="protein sequence ID" value="XRI72424.1"/>
    <property type="molecule type" value="Genomic_DNA"/>
</dbReference>
<evidence type="ECO:0000313" key="1">
    <source>
        <dbReference type="EMBL" id="XRI72424.1"/>
    </source>
</evidence>
<protein>
    <submittedName>
        <fullName evidence="1">SPOR domain-containing protein</fullName>
    </submittedName>
</protein>
<proteinExistence type="predicted"/>
<evidence type="ECO:0000313" key="2">
    <source>
        <dbReference type="Proteomes" id="UP001195965"/>
    </source>
</evidence>
<gene>
    <name evidence="1" type="ORF">HHS34_008170</name>
</gene>
<name>A0ACD5HBV9_9PROT</name>
<sequence>MADSDTTSGNSPRTPSKQQRLGLLLLIIIILAVLLLLSFFWKTRSMSSSAQIEAHASGASSVFLTLPQSAAASASAASAGNEAVTPVAAAKSVIITAATHSSLRRAVAAKVPPATVPPLVKPVKEVAHACRQAGWYVQLGAFGKAGMAENLRQQVDQAGVKACVGTLPVNRLYRVLVGPQASKGEAGTAAVGIGKKSGQKGAYPQYWSPE</sequence>
<dbReference type="Proteomes" id="UP001195965">
    <property type="component" value="Chromosome"/>
</dbReference>
<keyword evidence="2" id="KW-1185">Reference proteome</keyword>